<name>A0A1Y1ZTZ5_9PLEO</name>
<gene>
    <name evidence="3" type="ORF">BCR34DRAFT_561529</name>
</gene>
<keyword evidence="2" id="KW-0732">Signal</keyword>
<comment type="caution">
    <text evidence="3">The sequence shown here is derived from an EMBL/GenBank/DDBJ whole genome shotgun (WGS) entry which is preliminary data.</text>
</comment>
<reference evidence="3 4" key="1">
    <citation type="submission" date="2016-07" db="EMBL/GenBank/DDBJ databases">
        <title>Pervasive Adenine N6-methylation of Active Genes in Fungi.</title>
        <authorList>
            <consortium name="DOE Joint Genome Institute"/>
            <person name="Mondo S.J."/>
            <person name="Dannebaum R.O."/>
            <person name="Kuo R.C."/>
            <person name="Labutti K."/>
            <person name="Haridas S."/>
            <person name="Kuo A."/>
            <person name="Salamov A."/>
            <person name="Ahrendt S.R."/>
            <person name="Lipzen A."/>
            <person name="Sullivan W."/>
            <person name="Andreopoulos W.B."/>
            <person name="Clum A."/>
            <person name="Lindquist E."/>
            <person name="Daum C."/>
            <person name="Ramamoorthy G.K."/>
            <person name="Gryganskyi A."/>
            <person name="Culley D."/>
            <person name="Magnuson J.K."/>
            <person name="James T.Y."/>
            <person name="O'Malley M.A."/>
            <person name="Stajich J.E."/>
            <person name="Spatafora J.W."/>
            <person name="Visel A."/>
            <person name="Grigoriev I.V."/>
        </authorList>
    </citation>
    <scope>NUCLEOTIDE SEQUENCE [LARGE SCALE GENOMIC DNA]</scope>
    <source>
        <strain evidence="3 4">CBS 115471</strain>
    </source>
</reference>
<dbReference type="OrthoDB" id="4573177at2759"/>
<dbReference type="EMBL" id="MCFA01000039">
    <property type="protein sequence ID" value="ORY13690.1"/>
    <property type="molecule type" value="Genomic_DNA"/>
</dbReference>
<evidence type="ECO:0000313" key="3">
    <source>
        <dbReference type="EMBL" id="ORY13690.1"/>
    </source>
</evidence>
<feature type="chain" id="PRO_5013254373" description="CYTH domain-containing protein" evidence="2">
    <location>
        <begin position="23"/>
        <end position="277"/>
    </location>
</feature>
<organism evidence="3 4">
    <name type="scientific">Clohesyomyces aquaticus</name>
    <dbReference type="NCBI Taxonomy" id="1231657"/>
    <lineage>
        <taxon>Eukaryota</taxon>
        <taxon>Fungi</taxon>
        <taxon>Dikarya</taxon>
        <taxon>Ascomycota</taxon>
        <taxon>Pezizomycotina</taxon>
        <taxon>Dothideomycetes</taxon>
        <taxon>Pleosporomycetidae</taxon>
        <taxon>Pleosporales</taxon>
        <taxon>Lindgomycetaceae</taxon>
        <taxon>Clohesyomyces</taxon>
    </lineage>
</organism>
<evidence type="ECO:0000313" key="4">
    <source>
        <dbReference type="Proteomes" id="UP000193144"/>
    </source>
</evidence>
<accession>A0A1Y1ZTZ5</accession>
<evidence type="ECO:0000256" key="2">
    <source>
        <dbReference type="SAM" id="SignalP"/>
    </source>
</evidence>
<evidence type="ECO:0008006" key="5">
    <source>
        <dbReference type="Google" id="ProtNLM"/>
    </source>
</evidence>
<feature type="region of interest" description="Disordered" evidence="1">
    <location>
        <begin position="150"/>
        <end position="171"/>
    </location>
</feature>
<proteinExistence type="predicted"/>
<sequence>MPGYRSLATALLALCSTTPVLAASNMVPNYEVKLLMNPTAVLGTDNKLKPTVLSTFSMPTSVTKMNVQFLDTSAKEIYNAGWSPRIRKMEGGSDFELTYKKRYPVTNDDITAALNTANSEGFDSTTTTYDAQIEWGYQKKTLSISRDKTASDAGYSGVDLPGTSPSRSMLQNNAPDKFDDWVYNNWGTTTLGVSRIFGPVLAKRSVGTWSGQQLYIEVWPIKDAAGTGIEYIVEASFKVDTVSVASAKHDELVTFLTSKGWFLAQDSLKTQLIMDRY</sequence>
<evidence type="ECO:0000256" key="1">
    <source>
        <dbReference type="SAM" id="MobiDB-lite"/>
    </source>
</evidence>
<feature type="signal peptide" evidence="2">
    <location>
        <begin position="1"/>
        <end position="22"/>
    </location>
</feature>
<protein>
    <recommendedName>
        <fullName evidence="5">CYTH domain-containing protein</fullName>
    </recommendedName>
</protein>
<dbReference type="Proteomes" id="UP000193144">
    <property type="component" value="Unassembled WGS sequence"/>
</dbReference>
<dbReference type="STRING" id="1231657.A0A1Y1ZTZ5"/>
<keyword evidence="4" id="KW-1185">Reference proteome</keyword>
<dbReference type="AlphaFoldDB" id="A0A1Y1ZTZ5"/>